<gene>
    <name evidence="5" type="ORF">K8V81_05090</name>
</gene>
<protein>
    <submittedName>
        <fullName evidence="5">Lrp/AsnC family transcriptional regulator</fullName>
    </submittedName>
</protein>
<dbReference type="PROSITE" id="PS50956">
    <property type="entry name" value="HTH_ASNC_2"/>
    <property type="match status" value="1"/>
</dbReference>
<dbReference type="AlphaFoldDB" id="A0A921MVW3"/>
<accession>A0A921MVW3</accession>
<dbReference type="Proteomes" id="UP000742460">
    <property type="component" value="Unassembled WGS sequence"/>
</dbReference>
<dbReference type="Gene3D" id="1.10.10.10">
    <property type="entry name" value="Winged helix-like DNA-binding domain superfamily/Winged helix DNA-binding domain"/>
    <property type="match status" value="1"/>
</dbReference>
<evidence type="ECO:0000313" key="5">
    <source>
        <dbReference type="EMBL" id="HJG91081.1"/>
    </source>
</evidence>
<dbReference type="PRINTS" id="PR00033">
    <property type="entry name" value="HTHASNC"/>
</dbReference>
<name>A0A921MVW3_9MICO</name>
<dbReference type="GO" id="GO:0005829">
    <property type="term" value="C:cytosol"/>
    <property type="evidence" value="ECO:0007669"/>
    <property type="project" value="TreeGrafter"/>
</dbReference>
<reference evidence="5" key="2">
    <citation type="submission" date="2021-09" db="EMBL/GenBank/DDBJ databases">
        <authorList>
            <person name="Gilroy R."/>
        </authorList>
    </citation>
    <scope>NUCLEOTIDE SEQUENCE</scope>
    <source>
        <strain evidence="5">ChiGjej5B5-22894</strain>
    </source>
</reference>
<dbReference type="InterPro" id="IPR000485">
    <property type="entry name" value="AsnC-type_HTH_dom"/>
</dbReference>
<feature type="domain" description="HTH asnC-type" evidence="4">
    <location>
        <begin position="2"/>
        <end position="88"/>
    </location>
</feature>
<evidence type="ECO:0000256" key="1">
    <source>
        <dbReference type="ARBA" id="ARBA00023015"/>
    </source>
</evidence>
<evidence type="ECO:0000256" key="3">
    <source>
        <dbReference type="ARBA" id="ARBA00023163"/>
    </source>
</evidence>
<reference evidence="5" key="1">
    <citation type="journal article" date="2021" name="PeerJ">
        <title>Extensive microbial diversity within the chicken gut microbiome revealed by metagenomics and culture.</title>
        <authorList>
            <person name="Gilroy R."/>
            <person name="Ravi A."/>
            <person name="Getino M."/>
            <person name="Pursley I."/>
            <person name="Horton D.L."/>
            <person name="Alikhan N.F."/>
            <person name="Baker D."/>
            <person name="Gharbi K."/>
            <person name="Hall N."/>
            <person name="Watson M."/>
            <person name="Adriaenssens E.M."/>
            <person name="Foster-Nyarko E."/>
            <person name="Jarju S."/>
            <person name="Secka A."/>
            <person name="Antonio M."/>
            <person name="Oren A."/>
            <person name="Chaudhuri R.R."/>
            <person name="La Ragione R."/>
            <person name="Hildebrand F."/>
            <person name="Pallen M.J."/>
        </authorList>
    </citation>
    <scope>NUCLEOTIDE SEQUENCE</scope>
    <source>
        <strain evidence="5">ChiGjej5B5-22894</strain>
    </source>
</reference>
<dbReference type="OrthoDB" id="9809462at2"/>
<dbReference type="Pfam" id="PF13404">
    <property type="entry name" value="HTH_AsnC-type"/>
    <property type="match status" value="1"/>
</dbReference>
<dbReference type="PANTHER" id="PTHR30154">
    <property type="entry name" value="LEUCINE-RESPONSIVE REGULATORY PROTEIN"/>
    <property type="match status" value="1"/>
</dbReference>
<organism evidence="5 6">
    <name type="scientific">Brachybacterium massiliense</name>
    <dbReference type="NCBI Taxonomy" id="1755098"/>
    <lineage>
        <taxon>Bacteria</taxon>
        <taxon>Bacillati</taxon>
        <taxon>Actinomycetota</taxon>
        <taxon>Actinomycetes</taxon>
        <taxon>Micrococcales</taxon>
        <taxon>Dermabacteraceae</taxon>
        <taxon>Brachybacterium</taxon>
    </lineage>
</organism>
<dbReference type="EMBL" id="DYUE01000129">
    <property type="protein sequence ID" value="HJG91081.1"/>
    <property type="molecule type" value="Genomic_DNA"/>
</dbReference>
<dbReference type="RefSeq" id="WP_087486181.1">
    <property type="nucleotide sequence ID" value="NZ_FXXB01000008.1"/>
</dbReference>
<evidence type="ECO:0000313" key="6">
    <source>
        <dbReference type="Proteomes" id="UP000742460"/>
    </source>
</evidence>
<dbReference type="GO" id="GO:0043565">
    <property type="term" value="F:sequence-specific DNA binding"/>
    <property type="evidence" value="ECO:0007669"/>
    <property type="project" value="InterPro"/>
</dbReference>
<comment type="caution">
    <text evidence="5">The sequence shown here is derived from an EMBL/GenBank/DDBJ whole genome shotgun (WGS) entry which is preliminary data.</text>
</comment>
<dbReference type="Pfam" id="PF01037">
    <property type="entry name" value="AsnC_trans_reg"/>
    <property type="match status" value="1"/>
</dbReference>
<dbReference type="InterPro" id="IPR019887">
    <property type="entry name" value="Tscrpt_reg_AsnC/Lrp_C"/>
</dbReference>
<sequence length="142" mass="15984">MLDDLDYRLIALLRSDSRTPVAVLARELGVNRSTVTSRIDRLVGNGVIEGFTIRVSGDVEQDSVRGVMLVATDTRRNHDIVHELRGYPEIEQLHSTTGTWDLVIHIRCRNLSEFDLVLERIRAIPGVNSTQTSLLFSSLRTD</sequence>
<dbReference type="PANTHER" id="PTHR30154:SF34">
    <property type="entry name" value="TRANSCRIPTIONAL REGULATOR AZLB"/>
    <property type="match status" value="1"/>
</dbReference>
<dbReference type="InterPro" id="IPR036388">
    <property type="entry name" value="WH-like_DNA-bd_sf"/>
</dbReference>
<dbReference type="Gene3D" id="3.30.70.920">
    <property type="match status" value="1"/>
</dbReference>
<dbReference type="SMART" id="SM00344">
    <property type="entry name" value="HTH_ASNC"/>
    <property type="match status" value="1"/>
</dbReference>
<dbReference type="GO" id="GO:0043200">
    <property type="term" value="P:response to amino acid"/>
    <property type="evidence" value="ECO:0007669"/>
    <property type="project" value="TreeGrafter"/>
</dbReference>
<dbReference type="InterPro" id="IPR019888">
    <property type="entry name" value="Tscrpt_reg_AsnC-like"/>
</dbReference>
<dbReference type="SUPFAM" id="SSF46785">
    <property type="entry name" value="Winged helix' DNA-binding domain"/>
    <property type="match status" value="1"/>
</dbReference>
<dbReference type="InterPro" id="IPR036390">
    <property type="entry name" value="WH_DNA-bd_sf"/>
</dbReference>
<keyword evidence="1" id="KW-0805">Transcription regulation</keyword>
<evidence type="ECO:0000256" key="2">
    <source>
        <dbReference type="ARBA" id="ARBA00023125"/>
    </source>
</evidence>
<keyword evidence="3" id="KW-0804">Transcription</keyword>
<dbReference type="SUPFAM" id="SSF54909">
    <property type="entry name" value="Dimeric alpha+beta barrel"/>
    <property type="match status" value="1"/>
</dbReference>
<keyword evidence="2" id="KW-0238">DNA-binding</keyword>
<evidence type="ECO:0000259" key="4">
    <source>
        <dbReference type="PROSITE" id="PS50956"/>
    </source>
</evidence>
<proteinExistence type="predicted"/>
<dbReference type="InterPro" id="IPR011008">
    <property type="entry name" value="Dimeric_a/b-barrel"/>
</dbReference>